<keyword evidence="3" id="KW-1185">Reference proteome</keyword>
<organism evidence="2 3">
    <name type="scientific">Sunxiuqinia dokdonensis</name>
    <dbReference type="NCBI Taxonomy" id="1409788"/>
    <lineage>
        <taxon>Bacteria</taxon>
        <taxon>Pseudomonadati</taxon>
        <taxon>Bacteroidota</taxon>
        <taxon>Bacteroidia</taxon>
        <taxon>Marinilabiliales</taxon>
        <taxon>Prolixibacteraceae</taxon>
        <taxon>Sunxiuqinia</taxon>
    </lineage>
</organism>
<dbReference type="Proteomes" id="UP000036958">
    <property type="component" value="Unassembled WGS sequence"/>
</dbReference>
<proteinExistence type="predicted"/>
<sequence>MSRQPEIQVGILAEKVITFELDGHYSLKEEMSGSRFQAELSGGEIVLSSGSGQQMKGKEFIFQASSAADSFLLEGVTIGIDFHWEQKENQRFRGDLKLTVEGEKVRAINLVLLEEYLRSVISSEMSATSSPDLLKAHAVISRSWLLAQIKKSEQLKAGTTSYASVQQIEGELIRWYDREDHQHFDVCSDDHCQRYQGITKIINEKASRAIDETFGEFLMLGDETCDARFSKCCGGVSENFENVWEPVQHSYLTEVVDSEYGETTGMDLRREEEAEEWIRSSPYAFCNTTDAQVLAQVLPDFDQATTDFYRWKVSYTQQQLAALLLKKSGIDFGQIIRLEPVERGHSARLIKLRVVGVKKTMVIGKELEIRRTLSESHLYSSAFVVDHHDVQDGIPQRFELTGAGWGHGVGLCQIGAAVMGEKGYSYEQILKHYFRGAELKKIY</sequence>
<evidence type="ECO:0000259" key="1">
    <source>
        <dbReference type="Pfam" id="PF08486"/>
    </source>
</evidence>
<dbReference type="Pfam" id="PF08486">
    <property type="entry name" value="SpoIID"/>
    <property type="match status" value="1"/>
</dbReference>
<dbReference type="GO" id="GO:0030435">
    <property type="term" value="P:sporulation resulting in formation of a cellular spore"/>
    <property type="evidence" value="ECO:0007669"/>
    <property type="project" value="InterPro"/>
</dbReference>
<dbReference type="InterPro" id="IPR051922">
    <property type="entry name" value="Bact_Sporulation_Assoc"/>
</dbReference>
<reference evidence="3" key="1">
    <citation type="submission" date="2015-07" db="EMBL/GenBank/DDBJ databases">
        <title>Genome sequencing of Sunxiuqinia dokdonensis strain SK.</title>
        <authorList>
            <person name="Ahn S."/>
            <person name="Kim B.-C."/>
        </authorList>
    </citation>
    <scope>NUCLEOTIDE SEQUENCE [LARGE SCALE GENOMIC DNA]</scope>
    <source>
        <strain evidence="3">SK</strain>
    </source>
</reference>
<accession>A0A0L8V982</accession>
<dbReference type="RefSeq" id="WP_053183117.1">
    <property type="nucleotide sequence ID" value="NZ_LGIA01000149.1"/>
</dbReference>
<dbReference type="PANTHER" id="PTHR30032:SF4">
    <property type="entry name" value="AMIDASE ENHANCER"/>
    <property type="match status" value="1"/>
</dbReference>
<evidence type="ECO:0000313" key="2">
    <source>
        <dbReference type="EMBL" id="KOH45045.1"/>
    </source>
</evidence>
<evidence type="ECO:0000313" key="3">
    <source>
        <dbReference type="Proteomes" id="UP000036958"/>
    </source>
</evidence>
<protein>
    <submittedName>
        <fullName evidence="2">Amidase</fullName>
    </submittedName>
</protein>
<dbReference type="GO" id="GO:0030288">
    <property type="term" value="C:outer membrane-bounded periplasmic space"/>
    <property type="evidence" value="ECO:0007669"/>
    <property type="project" value="TreeGrafter"/>
</dbReference>
<gene>
    <name evidence="2" type="ORF">NC99_21700</name>
</gene>
<dbReference type="OrthoDB" id="1110483at2"/>
<dbReference type="InterPro" id="IPR013486">
    <property type="entry name" value="SpoIID/LytB"/>
</dbReference>
<dbReference type="NCBIfam" id="TIGR02669">
    <property type="entry name" value="SpoIID_LytB"/>
    <property type="match status" value="1"/>
</dbReference>
<dbReference type="AlphaFoldDB" id="A0A0L8V982"/>
<dbReference type="PANTHER" id="PTHR30032">
    <property type="entry name" value="N-ACETYLMURAMOYL-L-ALANINE AMIDASE-RELATED"/>
    <property type="match status" value="1"/>
</dbReference>
<feature type="domain" description="Sporulation stage II protein D amidase enhancer LytB N-terminal" evidence="1">
    <location>
        <begin position="102"/>
        <end position="219"/>
    </location>
</feature>
<name>A0A0L8V982_9BACT</name>
<dbReference type="PATRIC" id="fig|1409788.3.peg.2240"/>
<dbReference type="EMBL" id="LGIA01000149">
    <property type="protein sequence ID" value="KOH45045.1"/>
    <property type="molecule type" value="Genomic_DNA"/>
</dbReference>
<dbReference type="STRING" id="1409788.NC99_21700"/>
<dbReference type="InterPro" id="IPR013693">
    <property type="entry name" value="SpoIID/LytB_N"/>
</dbReference>
<comment type="caution">
    <text evidence="2">The sequence shown here is derived from an EMBL/GenBank/DDBJ whole genome shotgun (WGS) entry which is preliminary data.</text>
</comment>